<protein>
    <submittedName>
        <fullName evidence="1">Sulfur carrier protein ThiS</fullName>
    </submittedName>
</protein>
<accession>A0ACC6PG70</accession>
<evidence type="ECO:0000313" key="2">
    <source>
        <dbReference type="Proteomes" id="UP001380953"/>
    </source>
</evidence>
<sequence>MVELTINGSRKELDADTLSDVVGLLGLNGRPVVAELNGEVVAAEKWAKTTVASGMTIELVHFVGGG</sequence>
<proteinExistence type="predicted"/>
<evidence type="ECO:0000313" key="1">
    <source>
        <dbReference type="EMBL" id="MEJ8305793.1"/>
    </source>
</evidence>
<organism evidence="1 2">
    <name type="scientific">Saccharibacillus sacchari</name>
    <dbReference type="NCBI Taxonomy" id="456493"/>
    <lineage>
        <taxon>Bacteria</taxon>
        <taxon>Bacillati</taxon>
        <taxon>Bacillota</taxon>
        <taxon>Bacilli</taxon>
        <taxon>Bacillales</taxon>
        <taxon>Paenibacillaceae</taxon>
        <taxon>Saccharibacillus</taxon>
    </lineage>
</organism>
<comment type="caution">
    <text evidence="1">The sequence shown here is derived from an EMBL/GenBank/DDBJ whole genome shotgun (WGS) entry which is preliminary data.</text>
</comment>
<dbReference type="Proteomes" id="UP001380953">
    <property type="component" value="Unassembled WGS sequence"/>
</dbReference>
<keyword evidence="2" id="KW-1185">Reference proteome</keyword>
<gene>
    <name evidence="1" type="primary">thiS</name>
    <name evidence="1" type="ORF">WKI47_17930</name>
</gene>
<name>A0ACC6PG70_9BACL</name>
<dbReference type="EMBL" id="JBBKAR010000045">
    <property type="protein sequence ID" value="MEJ8305793.1"/>
    <property type="molecule type" value="Genomic_DNA"/>
</dbReference>
<reference evidence="1" key="1">
    <citation type="submission" date="2024-03" db="EMBL/GenBank/DDBJ databases">
        <title>Whole genome sequecning of epiphytes from Marcgravia umbellata leaves.</title>
        <authorList>
            <person name="Kumar G."/>
            <person name="Savka M.A."/>
        </authorList>
    </citation>
    <scope>NUCLEOTIDE SEQUENCE</scope>
    <source>
        <strain evidence="1">RIT_BL5</strain>
    </source>
</reference>